<gene>
    <name evidence="6" type="ORF">NP493_164g01010</name>
</gene>
<reference evidence="6" key="1">
    <citation type="journal article" date="2023" name="Mol. Biol. Evol.">
        <title>Third-Generation Sequencing Reveals the Adaptive Role of the Epigenome in Three Deep-Sea Polychaetes.</title>
        <authorList>
            <person name="Perez M."/>
            <person name="Aroh O."/>
            <person name="Sun Y."/>
            <person name="Lan Y."/>
            <person name="Juniper S.K."/>
            <person name="Young C.R."/>
            <person name="Angers B."/>
            <person name="Qian P.Y."/>
        </authorList>
    </citation>
    <scope>NUCLEOTIDE SEQUENCE</scope>
    <source>
        <strain evidence="6">R07B-5</strain>
    </source>
</reference>
<dbReference type="Gene3D" id="3.30.40.10">
    <property type="entry name" value="Zinc/RING finger domain, C3HC4 (zinc finger)"/>
    <property type="match status" value="1"/>
</dbReference>
<name>A0AAD9P3R0_RIDPI</name>
<evidence type="ECO:0000313" key="7">
    <source>
        <dbReference type="Proteomes" id="UP001209878"/>
    </source>
</evidence>
<dbReference type="GO" id="GO:0043122">
    <property type="term" value="P:regulation of canonical NF-kappaB signal transduction"/>
    <property type="evidence" value="ECO:0007669"/>
    <property type="project" value="TreeGrafter"/>
</dbReference>
<dbReference type="EMBL" id="JAODUO010000164">
    <property type="protein sequence ID" value="KAK2187466.1"/>
    <property type="molecule type" value="Genomic_DNA"/>
</dbReference>
<dbReference type="AlphaFoldDB" id="A0AAD9P3R0"/>
<proteinExistence type="predicted"/>
<dbReference type="PROSITE" id="PS00518">
    <property type="entry name" value="ZF_RING_1"/>
    <property type="match status" value="1"/>
</dbReference>
<dbReference type="GO" id="GO:0008270">
    <property type="term" value="F:zinc ion binding"/>
    <property type="evidence" value="ECO:0007669"/>
    <property type="project" value="UniProtKB-KW"/>
</dbReference>
<evidence type="ECO:0000256" key="2">
    <source>
        <dbReference type="ARBA" id="ARBA00022771"/>
    </source>
</evidence>
<comment type="caution">
    <text evidence="6">The sequence shown here is derived from an EMBL/GenBank/DDBJ whole genome shotgun (WGS) entry which is preliminary data.</text>
</comment>
<evidence type="ECO:0000259" key="5">
    <source>
        <dbReference type="PROSITE" id="PS50089"/>
    </source>
</evidence>
<sequence length="130" mass="15091">MAASSPSSLMQFVLQGSLPHFVALHERFLCIVCRVVLKDPWQTECGHRMCFNCMNELFVDVIEVRCPANEEDCEMITREKMFYDRGMCREILLQQVYCTYKDSGCPAIMKWSELPVSDSWAETVPHKILF</sequence>
<evidence type="ECO:0000256" key="3">
    <source>
        <dbReference type="ARBA" id="ARBA00022833"/>
    </source>
</evidence>
<dbReference type="InterPro" id="IPR001841">
    <property type="entry name" value="Znf_RING"/>
</dbReference>
<keyword evidence="2 4" id="KW-0863">Zinc-finger</keyword>
<evidence type="ECO:0000256" key="1">
    <source>
        <dbReference type="ARBA" id="ARBA00022723"/>
    </source>
</evidence>
<dbReference type="PANTHER" id="PTHR10131:SF94">
    <property type="entry name" value="TNF RECEPTOR-ASSOCIATED FACTOR 4"/>
    <property type="match status" value="1"/>
</dbReference>
<dbReference type="Proteomes" id="UP001209878">
    <property type="component" value="Unassembled WGS sequence"/>
</dbReference>
<dbReference type="InterPro" id="IPR013083">
    <property type="entry name" value="Znf_RING/FYVE/PHD"/>
</dbReference>
<dbReference type="PANTHER" id="PTHR10131">
    <property type="entry name" value="TNF RECEPTOR ASSOCIATED FACTOR"/>
    <property type="match status" value="1"/>
</dbReference>
<evidence type="ECO:0000256" key="4">
    <source>
        <dbReference type="PROSITE-ProRule" id="PRU00175"/>
    </source>
</evidence>
<dbReference type="InterPro" id="IPR017907">
    <property type="entry name" value="Znf_RING_CS"/>
</dbReference>
<dbReference type="Pfam" id="PF21363">
    <property type="entry name" value="TRAF3_RING"/>
    <property type="match status" value="1"/>
</dbReference>
<protein>
    <recommendedName>
        <fullName evidence="5">RING-type domain-containing protein</fullName>
    </recommendedName>
</protein>
<feature type="domain" description="RING-type" evidence="5">
    <location>
        <begin position="30"/>
        <end position="70"/>
    </location>
</feature>
<dbReference type="PROSITE" id="PS50089">
    <property type="entry name" value="ZF_RING_2"/>
    <property type="match status" value="1"/>
</dbReference>
<organism evidence="6 7">
    <name type="scientific">Ridgeia piscesae</name>
    <name type="common">Tubeworm</name>
    <dbReference type="NCBI Taxonomy" id="27915"/>
    <lineage>
        <taxon>Eukaryota</taxon>
        <taxon>Metazoa</taxon>
        <taxon>Spiralia</taxon>
        <taxon>Lophotrochozoa</taxon>
        <taxon>Annelida</taxon>
        <taxon>Polychaeta</taxon>
        <taxon>Sedentaria</taxon>
        <taxon>Canalipalpata</taxon>
        <taxon>Sabellida</taxon>
        <taxon>Siboglinidae</taxon>
        <taxon>Ridgeia</taxon>
    </lineage>
</organism>
<accession>A0AAD9P3R0</accession>
<keyword evidence="7" id="KW-1185">Reference proteome</keyword>
<evidence type="ECO:0000313" key="6">
    <source>
        <dbReference type="EMBL" id="KAK2187466.1"/>
    </source>
</evidence>
<dbReference type="InterPro" id="IPR049440">
    <property type="entry name" value="TRAF3/5_RING"/>
</dbReference>
<keyword evidence="1" id="KW-0479">Metal-binding</keyword>
<dbReference type="SUPFAM" id="SSF57850">
    <property type="entry name" value="RING/U-box"/>
    <property type="match status" value="1"/>
</dbReference>
<keyword evidence="3" id="KW-0862">Zinc</keyword>